<dbReference type="Proteomes" id="UP000177610">
    <property type="component" value="Unassembled WGS sequence"/>
</dbReference>
<feature type="transmembrane region" description="Helical" evidence="1">
    <location>
        <begin position="7"/>
        <end position="26"/>
    </location>
</feature>
<comment type="caution">
    <text evidence="2">The sequence shown here is derived from an EMBL/GenBank/DDBJ whole genome shotgun (WGS) entry which is preliminary data.</text>
</comment>
<sequence>MITRKILVGILSFCIPIAIISLIVAANTSCDILFTTPDNNCNLQFISFAIFIVTVVLSFLSLFITAFIFLKERVKAADISGSKVNPWRIILTFFWIIFIGVLGLISAMIVL</sequence>
<keyword evidence="1" id="KW-0812">Transmembrane</keyword>
<evidence type="ECO:0000313" key="3">
    <source>
        <dbReference type="Proteomes" id="UP000177610"/>
    </source>
</evidence>
<keyword evidence="1" id="KW-1133">Transmembrane helix</keyword>
<dbReference type="STRING" id="1817821.A2717_01435"/>
<dbReference type="EMBL" id="MFEH01000001">
    <property type="protein sequence ID" value="OGE74193.1"/>
    <property type="molecule type" value="Genomic_DNA"/>
</dbReference>
<accession>A0A1F5N9E1</accession>
<reference evidence="2 3" key="1">
    <citation type="journal article" date="2016" name="Nat. Commun.">
        <title>Thousands of microbial genomes shed light on interconnected biogeochemical processes in an aquifer system.</title>
        <authorList>
            <person name="Anantharaman K."/>
            <person name="Brown C.T."/>
            <person name="Hug L.A."/>
            <person name="Sharon I."/>
            <person name="Castelle C.J."/>
            <person name="Probst A.J."/>
            <person name="Thomas B.C."/>
            <person name="Singh A."/>
            <person name="Wilkins M.J."/>
            <person name="Karaoz U."/>
            <person name="Brodie E.L."/>
            <person name="Williams K.H."/>
            <person name="Hubbard S.S."/>
            <person name="Banfield J.F."/>
        </authorList>
    </citation>
    <scope>NUCLEOTIDE SEQUENCE [LARGE SCALE GENOMIC DNA]</scope>
</reference>
<evidence type="ECO:0000256" key="1">
    <source>
        <dbReference type="SAM" id="Phobius"/>
    </source>
</evidence>
<dbReference type="AlphaFoldDB" id="A0A1F5N9E1"/>
<proteinExistence type="predicted"/>
<gene>
    <name evidence="2" type="ORF">A2717_01435</name>
</gene>
<feature type="transmembrane region" description="Helical" evidence="1">
    <location>
        <begin position="46"/>
        <end position="70"/>
    </location>
</feature>
<evidence type="ECO:0000313" key="2">
    <source>
        <dbReference type="EMBL" id="OGE74193.1"/>
    </source>
</evidence>
<name>A0A1F5N9E1_9BACT</name>
<organism evidence="2 3">
    <name type="scientific">Candidatus Doudnabacteria bacterium RIFCSPHIGHO2_01_FULL_41_86</name>
    <dbReference type="NCBI Taxonomy" id="1817821"/>
    <lineage>
        <taxon>Bacteria</taxon>
        <taxon>Candidatus Doudnaibacteriota</taxon>
    </lineage>
</organism>
<feature type="transmembrane region" description="Helical" evidence="1">
    <location>
        <begin position="90"/>
        <end position="110"/>
    </location>
</feature>
<protein>
    <submittedName>
        <fullName evidence="2">Uncharacterized protein</fullName>
    </submittedName>
</protein>
<keyword evidence="1" id="KW-0472">Membrane</keyword>